<evidence type="ECO:0000256" key="1">
    <source>
        <dbReference type="SAM" id="MobiDB-lite"/>
    </source>
</evidence>
<gene>
    <name evidence="2" type="ORF">AXG93_744s1000</name>
</gene>
<organism evidence="2 3">
    <name type="scientific">Marchantia polymorpha subsp. ruderalis</name>
    <dbReference type="NCBI Taxonomy" id="1480154"/>
    <lineage>
        <taxon>Eukaryota</taxon>
        <taxon>Viridiplantae</taxon>
        <taxon>Streptophyta</taxon>
        <taxon>Embryophyta</taxon>
        <taxon>Marchantiophyta</taxon>
        <taxon>Marchantiopsida</taxon>
        <taxon>Marchantiidae</taxon>
        <taxon>Marchantiales</taxon>
        <taxon>Marchantiaceae</taxon>
        <taxon>Marchantia</taxon>
    </lineage>
</organism>
<comment type="caution">
    <text evidence="2">The sequence shown here is derived from an EMBL/GenBank/DDBJ whole genome shotgun (WGS) entry which is preliminary data.</text>
</comment>
<protein>
    <submittedName>
        <fullName evidence="2">Uncharacterized protein</fullName>
    </submittedName>
</protein>
<dbReference type="Proteomes" id="UP000077202">
    <property type="component" value="Unassembled WGS sequence"/>
</dbReference>
<accession>A0A176WA15</accession>
<evidence type="ECO:0000313" key="2">
    <source>
        <dbReference type="EMBL" id="OAE29421.1"/>
    </source>
</evidence>
<keyword evidence="3" id="KW-1185">Reference proteome</keyword>
<reference evidence="2" key="1">
    <citation type="submission" date="2016-03" db="EMBL/GenBank/DDBJ databases">
        <title>Mechanisms controlling the formation of the plant cell surface in tip-growing cells are functionally conserved among land plants.</title>
        <authorList>
            <person name="Honkanen S."/>
            <person name="Jones V.A."/>
            <person name="Morieri G."/>
            <person name="Champion C."/>
            <person name="Hetherington A.J."/>
            <person name="Kelly S."/>
            <person name="Saint-Marcoux D."/>
            <person name="Proust H."/>
            <person name="Prescott H."/>
            <person name="Dolan L."/>
        </authorList>
    </citation>
    <scope>NUCLEOTIDE SEQUENCE [LARGE SCALE GENOMIC DNA]</scope>
    <source>
        <tissue evidence="2">Whole gametophyte</tissue>
    </source>
</reference>
<proteinExistence type="predicted"/>
<sequence length="271" mass="30067">MFCQRKRDQNCNWQKKRKVVTDDEENLLLESQMAETEIVGIWQSSTRARLKKKASRALVMTASSNSSVKKTVAVAIVTTEDVINEPTQQAAEGGPLAVLVEVPTYVVVESLEKRTKTASPSFLSSEQMRSVGSEDITQPKTSEELVKELTLSEAILEQIVAEVGGTVRDITEIPEPPPPEEKKQSLPLEWRPLAIPGENLQKAAEEERGDIEVKTLNQKPEPLAQTIVYMPSEKKSLEVPAESSNMEEDPTSLEELVDQVVKDVGRTVTEQ</sequence>
<feature type="region of interest" description="Disordered" evidence="1">
    <location>
        <begin position="234"/>
        <end position="253"/>
    </location>
</feature>
<evidence type="ECO:0000313" key="3">
    <source>
        <dbReference type="Proteomes" id="UP000077202"/>
    </source>
</evidence>
<dbReference type="EMBL" id="LVLJ01001466">
    <property type="protein sequence ID" value="OAE29421.1"/>
    <property type="molecule type" value="Genomic_DNA"/>
</dbReference>
<dbReference type="AlphaFoldDB" id="A0A176WA15"/>
<name>A0A176WA15_MARPO</name>